<dbReference type="EMBL" id="SWKU01000008">
    <property type="protein sequence ID" value="KAF3004402.1"/>
    <property type="molecule type" value="Genomic_DNA"/>
</dbReference>
<accession>A0A9P4WBZ8</accession>
<sequence length="154" mass="16771">MPTTALITLTTSPSSTPPEHTINSLLKALTPFKQTTPFTIGTKTPSQNIYQITSSWPTSTPTTLRSSPSFLAFKSAIESAIPLSSDPETLFTSLDTHSSNGDQAFDFTTPPLIEWVITSFPASSATESFKASIEADFARFEESYRAREEGRIAK</sequence>
<name>A0A9P4WBZ8_CURKU</name>
<gene>
    <name evidence="1" type="ORF">E8E13_010202</name>
</gene>
<keyword evidence="2" id="KW-1185">Reference proteome</keyword>
<dbReference type="OrthoDB" id="3830579at2759"/>
<organism evidence="1 2">
    <name type="scientific">Curvularia kusanoi</name>
    <name type="common">Cochliobolus kusanoi</name>
    <dbReference type="NCBI Taxonomy" id="90978"/>
    <lineage>
        <taxon>Eukaryota</taxon>
        <taxon>Fungi</taxon>
        <taxon>Dikarya</taxon>
        <taxon>Ascomycota</taxon>
        <taxon>Pezizomycotina</taxon>
        <taxon>Dothideomycetes</taxon>
        <taxon>Pleosporomycetidae</taxon>
        <taxon>Pleosporales</taxon>
        <taxon>Pleosporineae</taxon>
        <taxon>Pleosporaceae</taxon>
        <taxon>Curvularia</taxon>
    </lineage>
</organism>
<dbReference type="AlphaFoldDB" id="A0A9P4WBZ8"/>
<protein>
    <submittedName>
        <fullName evidence="1">Uncharacterized protein</fullName>
    </submittedName>
</protein>
<proteinExistence type="predicted"/>
<evidence type="ECO:0000313" key="1">
    <source>
        <dbReference type="EMBL" id="KAF3004402.1"/>
    </source>
</evidence>
<evidence type="ECO:0000313" key="2">
    <source>
        <dbReference type="Proteomes" id="UP000801428"/>
    </source>
</evidence>
<comment type="caution">
    <text evidence="1">The sequence shown here is derived from an EMBL/GenBank/DDBJ whole genome shotgun (WGS) entry which is preliminary data.</text>
</comment>
<dbReference type="Proteomes" id="UP000801428">
    <property type="component" value="Unassembled WGS sequence"/>
</dbReference>
<reference evidence="1" key="1">
    <citation type="submission" date="2019-04" db="EMBL/GenBank/DDBJ databases">
        <title>Sequencing of skin fungus with MAO and IRED activity.</title>
        <authorList>
            <person name="Marsaioli A.J."/>
            <person name="Bonatto J.M.C."/>
            <person name="Reis Junior O."/>
        </authorList>
    </citation>
    <scope>NUCLEOTIDE SEQUENCE</scope>
    <source>
        <strain evidence="1">30M1</strain>
    </source>
</reference>